<dbReference type="GO" id="GO:0006879">
    <property type="term" value="P:intracellular iron ion homeostasis"/>
    <property type="evidence" value="ECO:0007669"/>
    <property type="project" value="InterPro"/>
</dbReference>
<proteinExistence type="predicted"/>
<dbReference type="SMART" id="SM00353">
    <property type="entry name" value="HLH"/>
    <property type="match status" value="1"/>
</dbReference>
<keyword evidence="5" id="KW-0539">Nucleus</keyword>
<feature type="compositionally biased region" description="Low complexity" evidence="7">
    <location>
        <begin position="43"/>
        <end position="54"/>
    </location>
</feature>
<dbReference type="EMBL" id="AUSU01001821">
    <property type="protein sequence ID" value="EPS70109.1"/>
    <property type="molecule type" value="Genomic_DNA"/>
</dbReference>
<evidence type="ECO:0000256" key="4">
    <source>
        <dbReference type="ARBA" id="ARBA00023163"/>
    </source>
</evidence>
<dbReference type="SUPFAM" id="SSF47459">
    <property type="entry name" value="HLH, helix-loop-helix DNA-binding domain"/>
    <property type="match status" value="1"/>
</dbReference>
<keyword evidence="4" id="KW-0804">Transcription</keyword>
<dbReference type="OrthoDB" id="515493at2759"/>
<evidence type="ECO:0000256" key="5">
    <source>
        <dbReference type="ARBA" id="ARBA00023242"/>
    </source>
</evidence>
<reference evidence="9 10" key="1">
    <citation type="journal article" date="2013" name="BMC Genomics">
        <title>The miniature genome of a carnivorous plant Genlisea aurea contains a low number of genes and short non-coding sequences.</title>
        <authorList>
            <person name="Leushkin E.V."/>
            <person name="Sutormin R.A."/>
            <person name="Nabieva E.R."/>
            <person name="Penin A.A."/>
            <person name="Kondrashov A.S."/>
            <person name="Logacheva M.D."/>
        </authorList>
    </citation>
    <scope>NUCLEOTIDE SEQUENCE [LARGE SCALE GENOMIC DNA]</scope>
</reference>
<dbReference type="CDD" id="cd11446">
    <property type="entry name" value="bHLH_AtILR3_like"/>
    <property type="match status" value="1"/>
</dbReference>
<dbReference type="GO" id="GO:0005634">
    <property type="term" value="C:nucleus"/>
    <property type="evidence" value="ECO:0007669"/>
    <property type="project" value="UniProtKB-SubCell"/>
</dbReference>
<name>S8CS79_9LAMI</name>
<dbReference type="FunFam" id="4.10.280.10:FF:000104">
    <property type="entry name" value="Transcription factor bHLH34"/>
    <property type="match status" value="1"/>
</dbReference>
<dbReference type="InterPro" id="IPR044818">
    <property type="entry name" value="ILR3-like"/>
</dbReference>
<feature type="region of interest" description="Disordered" evidence="7">
    <location>
        <begin position="43"/>
        <end position="84"/>
    </location>
</feature>
<evidence type="ECO:0000313" key="10">
    <source>
        <dbReference type="Proteomes" id="UP000015453"/>
    </source>
</evidence>
<evidence type="ECO:0000256" key="3">
    <source>
        <dbReference type="ARBA" id="ARBA00023125"/>
    </source>
</evidence>
<dbReference type="PANTHER" id="PTHR46133:SF1">
    <property type="entry name" value="TRANSCRIPTION FACTOR ILR3"/>
    <property type="match status" value="1"/>
</dbReference>
<comment type="subcellular location">
    <subcellularLocation>
        <location evidence="1">Nucleus</location>
    </subcellularLocation>
</comment>
<keyword evidence="10" id="KW-1185">Reference proteome</keyword>
<dbReference type="Gene3D" id="4.10.280.10">
    <property type="entry name" value="Helix-loop-helix DNA-binding domain"/>
    <property type="match status" value="1"/>
</dbReference>
<comment type="caution">
    <text evidence="9">The sequence shown here is derived from an EMBL/GenBank/DDBJ whole genome shotgun (WGS) entry which is preliminary data.</text>
</comment>
<sequence>MVSQENTNWLCDYGIGDIHENPGIANNPGFSWPAQGCNFSSNSGGELEGSLGDSDMQRETGNKKRARPNTCASSSSKACREKQRRDRLNDKFMELAALLEPGRPPKADKAAILVDAVRMLNQLKGEAQKLKDSNLNLHEKIKELKAEKSELREEKQRLKVEKENLEYKLKTMPQPNFMPAPAAIPAAFAAQNQAGGEKLVPVISYPGVAMWQFMPPATVDTSQDHALRPPVA</sequence>
<accession>S8CS79</accession>
<dbReference type="InterPro" id="IPR011598">
    <property type="entry name" value="bHLH_dom"/>
</dbReference>
<feature type="domain" description="BHLH" evidence="8">
    <location>
        <begin position="72"/>
        <end position="123"/>
    </location>
</feature>
<organism evidence="9 10">
    <name type="scientific">Genlisea aurea</name>
    <dbReference type="NCBI Taxonomy" id="192259"/>
    <lineage>
        <taxon>Eukaryota</taxon>
        <taxon>Viridiplantae</taxon>
        <taxon>Streptophyta</taxon>
        <taxon>Embryophyta</taxon>
        <taxon>Tracheophyta</taxon>
        <taxon>Spermatophyta</taxon>
        <taxon>Magnoliopsida</taxon>
        <taxon>eudicotyledons</taxon>
        <taxon>Gunneridae</taxon>
        <taxon>Pentapetalae</taxon>
        <taxon>asterids</taxon>
        <taxon>lamiids</taxon>
        <taxon>Lamiales</taxon>
        <taxon>Lentibulariaceae</taxon>
        <taxon>Genlisea</taxon>
    </lineage>
</organism>
<dbReference type="GO" id="GO:0000976">
    <property type="term" value="F:transcription cis-regulatory region binding"/>
    <property type="evidence" value="ECO:0007669"/>
    <property type="project" value="UniProtKB-ARBA"/>
</dbReference>
<evidence type="ECO:0000313" key="9">
    <source>
        <dbReference type="EMBL" id="EPS70109.1"/>
    </source>
</evidence>
<dbReference type="PROSITE" id="PS50888">
    <property type="entry name" value="BHLH"/>
    <property type="match status" value="1"/>
</dbReference>
<dbReference type="Proteomes" id="UP000015453">
    <property type="component" value="Unassembled WGS sequence"/>
</dbReference>
<protein>
    <recommendedName>
        <fullName evidence="8">BHLH domain-containing protein</fullName>
    </recommendedName>
</protein>
<dbReference type="GO" id="GO:0003700">
    <property type="term" value="F:DNA-binding transcription factor activity"/>
    <property type="evidence" value="ECO:0007669"/>
    <property type="project" value="InterPro"/>
</dbReference>
<evidence type="ECO:0000256" key="1">
    <source>
        <dbReference type="ARBA" id="ARBA00004123"/>
    </source>
</evidence>
<dbReference type="AlphaFoldDB" id="S8CS79"/>
<dbReference type="InterPro" id="IPR036638">
    <property type="entry name" value="HLH_DNA-bd_sf"/>
</dbReference>
<evidence type="ECO:0000256" key="6">
    <source>
        <dbReference type="SAM" id="Coils"/>
    </source>
</evidence>
<evidence type="ECO:0000256" key="2">
    <source>
        <dbReference type="ARBA" id="ARBA00023015"/>
    </source>
</evidence>
<keyword evidence="2" id="KW-0805">Transcription regulation</keyword>
<evidence type="ECO:0000256" key="7">
    <source>
        <dbReference type="SAM" id="MobiDB-lite"/>
    </source>
</evidence>
<dbReference type="Pfam" id="PF00010">
    <property type="entry name" value="HLH"/>
    <property type="match status" value="1"/>
</dbReference>
<keyword evidence="3" id="KW-0238">DNA-binding</keyword>
<feature type="coiled-coil region" evidence="6">
    <location>
        <begin position="113"/>
        <end position="168"/>
    </location>
</feature>
<dbReference type="GO" id="GO:0046983">
    <property type="term" value="F:protein dimerization activity"/>
    <property type="evidence" value="ECO:0007669"/>
    <property type="project" value="InterPro"/>
</dbReference>
<gene>
    <name evidence="9" type="ORF">M569_04652</name>
</gene>
<keyword evidence="6" id="KW-0175">Coiled coil</keyword>
<evidence type="ECO:0000259" key="8">
    <source>
        <dbReference type="PROSITE" id="PS50888"/>
    </source>
</evidence>
<dbReference type="PANTHER" id="PTHR46133">
    <property type="entry name" value="BHLH TRANSCRIPTION FACTOR"/>
    <property type="match status" value="1"/>
</dbReference>